<feature type="transmembrane region" description="Helical" evidence="1">
    <location>
        <begin position="53"/>
        <end position="74"/>
    </location>
</feature>
<dbReference type="EMBL" id="AP012057">
    <property type="protein sequence ID" value="BAN00773.1"/>
    <property type="molecule type" value="Genomic_DNA"/>
</dbReference>
<keyword evidence="1" id="KW-1133">Transmembrane helix</keyword>
<dbReference type="Proteomes" id="UP000011863">
    <property type="component" value="Chromosome"/>
</dbReference>
<sequence length="724" mass="78249">MSNEPEAHTTPDAADNVRAAVFGAAENVDIGSLSDPLGEVRATVHRRRRRRNALVGTAAAATLVVGGVVVANVVSDDGNGDERIVSAPATDPVVTTGEADDAPAVTAPVDSTAPVTAPVVEVGSAGTAIAETIAPAESFVAGSYQQMVPWKDGFLVIGQTQAEQALPTELPDEINEAFPPEVVQFFEDAGGLPPTINEAIAMLQEAGLYDVVSDVVLNNPEVSEAIYSVPMAPPEPFARVSDDGITWTDIALDISFDEYGDRRVFSTGDRLAVVSLEYEPFDPTTTSTPLQHAPRAAAIVVQTTTDLETWSVQRTEIATNDAELPDYIYENTYLSSVGVNDDRWVATIESYQEADYDALLPDDFDRSFMDSQYGWGIYHDADGLVIDVYDETGGSEQRRFSWSELGFTEVPPGIDTHFDGGNQRATSWSAPWGGDATATPISGLVYGSITGFDGGFIRQGEVLRHSTDGVTWTEIDRPDAFGWISTVISVPDGLIGFFQQEDGSTDVHRLDLTTLTWSPVDEPSVPDGFSPWSDGSAGGVLYSIENYQYDDVVEPIEMEPFEVSVRNDDYVLDGMFDSLTQSYTVTDILTGDVVVSETVDAGPSEFEYLVEVGDTVEIVSPETGDVLTVFTAERLETMETSADDVSPPTVVTYEEMPADMEYVQPELNVLATNGEEWINQRLDLGTPEPNDAGWSDVLYPNEVVVNNDIVLISMSDGSFVRLTF</sequence>
<organism evidence="2 3">
    <name type="scientific">Ilumatobacter coccineus (strain NBRC 103263 / KCTC 29153 / YM16-304)</name>
    <dbReference type="NCBI Taxonomy" id="1313172"/>
    <lineage>
        <taxon>Bacteria</taxon>
        <taxon>Bacillati</taxon>
        <taxon>Actinomycetota</taxon>
        <taxon>Acidimicrobiia</taxon>
        <taxon>Acidimicrobiales</taxon>
        <taxon>Ilumatobacteraceae</taxon>
        <taxon>Ilumatobacter</taxon>
    </lineage>
</organism>
<evidence type="ECO:0000313" key="3">
    <source>
        <dbReference type="Proteomes" id="UP000011863"/>
    </source>
</evidence>
<evidence type="ECO:0000313" key="2">
    <source>
        <dbReference type="EMBL" id="BAN00773.1"/>
    </source>
</evidence>
<dbReference type="RefSeq" id="WP_015440021.1">
    <property type="nucleotide sequence ID" value="NC_020520.1"/>
</dbReference>
<name>A0A6C7E1L2_ILUCY</name>
<reference evidence="2 3" key="1">
    <citation type="journal article" date="2013" name="Int. J. Syst. Evol. Microbiol.">
        <title>Ilumatobacter nonamiense sp. nov. and Ilumatobacter coccineum sp. nov., isolated from seashore sand.</title>
        <authorList>
            <person name="Matsumoto A."/>
            <person name="Kasai H."/>
            <person name="Matsuo Y."/>
            <person name="Shizuri Y."/>
            <person name="Ichikawa N."/>
            <person name="Fujita N."/>
            <person name="Omura S."/>
            <person name="Takahashi Y."/>
        </authorList>
    </citation>
    <scope>NUCLEOTIDE SEQUENCE [LARGE SCALE GENOMIC DNA]</scope>
    <source>
        <strain evidence="3">NBRC 103263 / KCTC 29153 / YM16-304</strain>
    </source>
</reference>
<proteinExistence type="predicted"/>
<accession>A0A6C7E1L2</accession>
<keyword evidence="1" id="KW-0472">Membrane</keyword>
<keyword evidence="1" id="KW-0812">Transmembrane</keyword>
<dbReference type="KEGG" id="aym:YM304_04590"/>
<gene>
    <name evidence="2" type="ORF">YM304_04590</name>
</gene>
<dbReference type="OrthoDB" id="3881096at2"/>
<protein>
    <submittedName>
        <fullName evidence="2">Uncharacterized protein</fullName>
    </submittedName>
</protein>
<dbReference type="AlphaFoldDB" id="A0A6C7E1L2"/>
<keyword evidence="3" id="KW-1185">Reference proteome</keyword>
<evidence type="ECO:0000256" key="1">
    <source>
        <dbReference type="SAM" id="Phobius"/>
    </source>
</evidence>